<accession>A0A246HIW3</accession>
<organism evidence="1 2">
    <name type="scientific">Stenotrophomonas maltophilia</name>
    <name type="common">Pseudomonas maltophilia</name>
    <name type="synonym">Xanthomonas maltophilia</name>
    <dbReference type="NCBI Taxonomy" id="40324"/>
    <lineage>
        <taxon>Bacteria</taxon>
        <taxon>Pseudomonadati</taxon>
        <taxon>Pseudomonadota</taxon>
        <taxon>Gammaproteobacteria</taxon>
        <taxon>Lysobacterales</taxon>
        <taxon>Lysobacteraceae</taxon>
        <taxon>Stenotrophomonas</taxon>
        <taxon>Stenotrophomonas maltophilia group</taxon>
    </lineage>
</organism>
<sequence length="89" mass="9753">MGELKAEGLTVDVFIGGHPSFSHRVIKTGVAARGGFKLLGRETSDEQDKVLFANERGDREGPMYVMFMAPDLGPVEQVLKMENLLVSCK</sequence>
<dbReference type="OrthoDB" id="6059215at2"/>
<proteinExistence type="predicted"/>
<dbReference type="AlphaFoldDB" id="A0A246HIW3"/>
<dbReference type="Proteomes" id="UP000198157">
    <property type="component" value="Unassembled WGS sequence"/>
</dbReference>
<reference evidence="1 2" key="1">
    <citation type="submission" date="2017-06" db="EMBL/GenBank/DDBJ databases">
        <authorList>
            <person name="Kim H.J."/>
            <person name="Triplett B.A."/>
        </authorList>
    </citation>
    <scope>NUCLEOTIDE SEQUENCE [LARGE SCALE GENOMIC DNA]</scope>
    <source>
        <strain evidence="1 2">13146</strain>
    </source>
</reference>
<comment type="caution">
    <text evidence="1">The sequence shown here is derived from an EMBL/GenBank/DDBJ whole genome shotgun (WGS) entry which is preliminary data.</text>
</comment>
<evidence type="ECO:0000313" key="1">
    <source>
        <dbReference type="EMBL" id="OWQ50685.1"/>
    </source>
</evidence>
<evidence type="ECO:0000313" key="2">
    <source>
        <dbReference type="Proteomes" id="UP000198157"/>
    </source>
</evidence>
<name>A0A246HIW3_STEMA</name>
<dbReference type="EMBL" id="NIVS01000048">
    <property type="protein sequence ID" value="OWQ50685.1"/>
    <property type="molecule type" value="Genomic_DNA"/>
</dbReference>
<gene>
    <name evidence="1" type="ORF">CEE60_16295</name>
</gene>
<protein>
    <submittedName>
        <fullName evidence="1">Uncharacterized protein</fullName>
    </submittedName>
</protein>